<dbReference type="InterPro" id="IPR014922">
    <property type="entry name" value="YdhG-like"/>
</dbReference>
<dbReference type="EMBL" id="LT629758">
    <property type="protein sequence ID" value="SDT40644.1"/>
    <property type="molecule type" value="Genomic_DNA"/>
</dbReference>
<sequence>MFASPGVSGEAYGGGMAEPKTSRTEQSVATFLATVADPRRRADAEAAVALSAAVTGAEPVMWGTAIVGFGAYHYRYASGREGDWPAVGLSPRKQALTFYIVPDFDGYDELLARLGPHTPGKSCLLLKRLDDVDRSVLSDLILRGFRHLDGQTVGAGAQ</sequence>
<evidence type="ECO:0000259" key="2">
    <source>
        <dbReference type="Pfam" id="PF08818"/>
    </source>
</evidence>
<keyword evidence="4" id="KW-1185">Reference proteome</keyword>
<evidence type="ECO:0000313" key="4">
    <source>
        <dbReference type="Proteomes" id="UP000198688"/>
    </source>
</evidence>
<protein>
    <recommendedName>
        <fullName evidence="2">YdhG-like domain-containing protein</fullName>
    </recommendedName>
</protein>
<dbReference type="STRING" id="113562.SAMN04489716_3651"/>
<name>A0A1H2A401_9ACTN</name>
<evidence type="ECO:0000256" key="1">
    <source>
        <dbReference type="SAM" id="MobiDB-lite"/>
    </source>
</evidence>
<gene>
    <name evidence="3" type="ORF">SAMN04489716_3651</name>
</gene>
<dbReference type="AlphaFoldDB" id="A0A1H2A401"/>
<proteinExistence type="predicted"/>
<feature type="region of interest" description="Disordered" evidence="1">
    <location>
        <begin position="1"/>
        <end position="23"/>
    </location>
</feature>
<accession>A0A1H2A401</accession>
<feature type="domain" description="YdhG-like" evidence="2">
    <location>
        <begin position="48"/>
        <end position="141"/>
    </location>
</feature>
<dbReference type="Proteomes" id="UP000198688">
    <property type="component" value="Chromosome I"/>
</dbReference>
<evidence type="ECO:0000313" key="3">
    <source>
        <dbReference type="EMBL" id="SDT40644.1"/>
    </source>
</evidence>
<organism evidence="3 4">
    <name type="scientific">Actinoplanes derwentensis</name>
    <dbReference type="NCBI Taxonomy" id="113562"/>
    <lineage>
        <taxon>Bacteria</taxon>
        <taxon>Bacillati</taxon>
        <taxon>Actinomycetota</taxon>
        <taxon>Actinomycetes</taxon>
        <taxon>Micromonosporales</taxon>
        <taxon>Micromonosporaceae</taxon>
        <taxon>Actinoplanes</taxon>
    </lineage>
</organism>
<reference evidence="3 4" key="1">
    <citation type="submission" date="2016-10" db="EMBL/GenBank/DDBJ databases">
        <authorList>
            <person name="de Groot N.N."/>
        </authorList>
    </citation>
    <scope>NUCLEOTIDE SEQUENCE [LARGE SCALE GENOMIC DNA]</scope>
    <source>
        <strain evidence="3 4">DSM 43941</strain>
    </source>
</reference>
<dbReference type="Pfam" id="PF08818">
    <property type="entry name" value="DUF1801"/>
    <property type="match status" value="1"/>
</dbReference>